<dbReference type="Pfam" id="PF03564">
    <property type="entry name" value="DUF1759"/>
    <property type="match status" value="1"/>
</dbReference>
<dbReference type="PANTHER" id="PTHR22954">
    <property type="entry name" value="RETROVIRAL PROTEASE-RELATED"/>
    <property type="match status" value="1"/>
</dbReference>
<proteinExistence type="predicted"/>
<comment type="caution">
    <text evidence="1">The sequence shown here is derived from an EMBL/GenBank/DDBJ whole genome shotgun (WGS) entry which is preliminary data.</text>
</comment>
<dbReference type="Proteomes" id="UP000596742">
    <property type="component" value="Unassembled WGS sequence"/>
</dbReference>
<accession>A0A8B6DDC0</accession>
<dbReference type="OrthoDB" id="6197928at2759"/>
<name>A0A8B6DDC0_MYTGA</name>
<dbReference type="AlphaFoldDB" id="A0A8B6DDC0"/>
<evidence type="ECO:0000313" key="2">
    <source>
        <dbReference type="Proteomes" id="UP000596742"/>
    </source>
</evidence>
<reference evidence="1" key="1">
    <citation type="submission" date="2018-11" db="EMBL/GenBank/DDBJ databases">
        <authorList>
            <person name="Alioto T."/>
            <person name="Alioto T."/>
        </authorList>
    </citation>
    <scope>NUCLEOTIDE SEQUENCE</scope>
</reference>
<dbReference type="InterPro" id="IPR005312">
    <property type="entry name" value="DUF1759"/>
</dbReference>
<dbReference type="PANTHER" id="PTHR22954:SF3">
    <property type="entry name" value="PROTEIN CBG08539"/>
    <property type="match status" value="1"/>
</dbReference>
<gene>
    <name evidence="1" type="ORF">MGAL_10B081201</name>
</gene>
<evidence type="ECO:0000313" key="1">
    <source>
        <dbReference type="EMBL" id="VDI17557.1"/>
    </source>
</evidence>
<keyword evidence="2" id="KW-1185">Reference proteome</keyword>
<organism evidence="1 2">
    <name type="scientific">Mytilus galloprovincialis</name>
    <name type="common">Mediterranean mussel</name>
    <dbReference type="NCBI Taxonomy" id="29158"/>
    <lineage>
        <taxon>Eukaryota</taxon>
        <taxon>Metazoa</taxon>
        <taxon>Spiralia</taxon>
        <taxon>Lophotrochozoa</taxon>
        <taxon>Mollusca</taxon>
        <taxon>Bivalvia</taxon>
        <taxon>Autobranchia</taxon>
        <taxon>Pteriomorphia</taxon>
        <taxon>Mytilida</taxon>
        <taxon>Mytiloidea</taxon>
        <taxon>Mytilidae</taxon>
        <taxon>Mytilinae</taxon>
        <taxon>Mytilus</taxon>
    </lineage>
</organism>
<dbReference type="EMBL" id="UYJE01003236">
    <property type="protein sequence ID" value="VDI17557.1"/>
    <property type="molecule type" value="Genomic_DNA"/>
</dbReference>
<protein>
    <submittedName>
        <fullName evidence="1">Uncharacterized protein</fullName>
    </submittedName>
</protein>
<sequence>MRKFLKPTVRTSYSLPVTDSSLNPLAQSFDVNRNQTSSFNSQLMYAPHMSNSNNKFQTLPTLELSKFDGNILNWQAFLESYDTTIHSNPSLADSQKLNYLKALLQNEALTTVSGFTLTNLNYSKAIDLLQRFGQNKNKKITHTYMQTLLALSAPDSTVQSCRRFYDKSETLIRGLESLGQS</sequence>